<dbReference type="Proteomes" id="UP000319478">
    <property type="component" value="Unassembled WGS sequence"/>
</dbReference>
<keyword evidence="2" id="KW-1185">Reference proteome</keyword>
<reference evidence="1 2" key="1">
    <citation type="submission" date="2019-06" db="EMBL/GenBank/DDBJ databases">
        <title>Whole genome shotgun sequence of Komagataeibacter hansenii NBRC 14820.</title>
        <authorList>
            <person name="Hosoyama A."/>
            <person name="Uohara A."/>
            <person name="Ohji S."/>
            <person name="Ichikawa N."/>
        </authorList>
    </citation>
    <scope>NUCLEOTIDE SEQUENCE [LARGE SCALE GENOMIC DNA]</scope>
    <source>
        <strain evidence="1 2">NBRC 14820</strain>
    </source>
</reference>
<organism evidence="1 2">
    <name type="scientific">Novacetimonas hansenii</name>
    <name type="common">Komagataeibacter hansenii</name>
    <dbReference type="NCBI Taxonomy" id="436"/>
    <lineage>
        <taxon>Bacteria</taxon>
        <taxon>Pseudomonadati</taxon>
        <taxon>Pseudomonadota</taxon>
        <taxon>Alphaproteobacteria</taxon>
        <taxon>Acetobacterales</taxon>
        <taxon>Acetobacteraceae</taxon>
        <taxon>Novacetimonas</taxon>
    </lineage>
</organism>
<name>A0ABQ0SI48_NOVHA</name>
<evidence type="ECO:0000313" key="1">
    <source>
        <dbReference type="EMBL" id="GEC65035.1"/>
    </source>
</evidence>
<dbReference type="EMBL" id="BJNN01000159">
    <property type="protein sequence ID" value="GEC65035.1"/>
    <property type="molecule type" value="Genomic_DNA"/>
</dbReference>
<gene>
    <name evidence="1" type="ORF">GHA01_28840</name>
</gene>
<comment type="caution">
    <text evidence="1">The sequence shown here is derived from an EMBL/GenBank/DDBJ whole genome shotgun (WGS) entry which is preliminary data.</text>
</comment>
<proteinExistence type="predicted"/>
<sequence length="89" mass="9856">MHAGFDPNEIIIRESALSSEVIEKSLLRGWSCRECGAGKEFADGLRKNMCGVVPDQGKCIGVRPENRLRRSVARQECRMVEESAVHTPG</sequence>
<evidence type="ECO:0000313" key="2">
    <source>
        <dbReference type="Proteomes" id="UP000319478"/>
    </source>
</evidence>
<accession>A0ABQ0SI48</accession>
<protein>
    <submittedName>
        <fullName evidence="1">Uncharacterized protein</fullName>
    </submittedName>
</protein>